<evidence type="ECO:0000256" key="1">
    <source>
        <dbReference type="ARBA" id="ARBA00004479"/>
    </source>
</evidence>
<evidence type="ECO:0000313" key="10">
    <source>
        <dbReference type="EMBL" id="AFP05451.1"/>
    </source>
</evidence>
<keyword evidence="4 9" id="KW-0732">Signal</keyword>
<evidence type="ECO:0000256" key="3">
    <source>
        <dbReference type="ARBA" id="ARBA00022692"/>
    </source>
</evidence>
<dbReference type="Pfam" id="PF12301">
    <property type="entry name" value="CD99L2"/>
    <property type="match status" value="1"/>
</dbReference>
<feature type="non-terminal residue" evidence="10">
    <location>
        <position position="1"/>
    </location>
</feature>
<dbReference type="GO" id="GO:0034109">
    <property type="term" value="P:homotypic cell-cell adhesion"/>
    <property type="evidence" value="ECO:0007669"/>
    <property type="project" value="TreeGrafter"/>
</dbReference>
<feature type="chain" id="PRO_5004778247" evidence="9">
    <location>
        <begin position="32"/>
        <end position="232"/>
    </location>
</feature>
<name>V9L254_CALMI</name>
<dbReference type="GO" id="GO:0072683">
    <property type="term" value="P:T cell extravasation"/>
    <property type="evidence" value="ECO:0007669"/>
    <property type="project" value="TreeGrafter"/>
</dbReference>
<feature type="signal peptide" evidence="9">
    <location>
        <begin position="1"/>
        <end position="31"/>
    </location>
</feature>
<comment type="similarity">
    <text evidence="2">Belongs to the CD99 family.</text>
</comment>
<dbReference type="PANTHER" id="PTHR15076:SF15">
    <property type="entry name" value="CD99 ANTIGEN"/>
    <property type="match status" value="1"/>
</dbReference>
<feature type="compositionally biased region" description="Polar residues" evidence="7">
    <location>
        <begin position="148"/>
        <end position="159"/>
    </location>
</feature>
<feature type="compositionally biased region" description="Polar residues" evidence="7">
    <location>
        <begin position="53"/>
        <end position="63"/>
    </location>
</feature>
<dbReference type="AlphaFoldDB" id="V9L254"/>
<dbReference type="GO" id="GO:0005886">
    <property type="term" value="C:plasma membrane"/>
    <property type="evidence" value="ECO:0007669"/>
    <property type="project" value="TreeGrafter"/>
</dbReference>
<feature type="compositionally biased region" description="Basic residues" evidence="7">
    <location>
        <begin position="77"/>
        <end position="89"/>
    </location>
</feature>
<dbReference type="GO" id="GO:2000391">
    <property type="term" value="P:positive regulation of neutrophil extravasation"/>
    <property type="evidence" value="ECO:0007669"/>
    <property type="project" value="TreeGrafter"/>
</dbReference>
<reference evidence="10" key="1">
    <citation type="journal article" date="2014" name="Nature">
        <title>Elephant shark genome provides unique insights into gnathostome evolution.</title>
        <authorList>
            <consortium name="International Elephant Shark Genome Sequencing Consortium"/>
            <person name="Venkatesh B."/>
            <person name="Lee A.P."/>
            <person name="Ravi V."/>
            <person name="Maurya A.K."/>
            <person name="Lian M.M."/>
            <person name="Swann J.B."/>
            <person name="Ohta Y."/>
            <person name="Flajnik M.F."/>
            <person name="Sutoh Y."/>
            <person name="Kasahara M."/>
            <person name="Hoon S."/>
            <person name="Gangu V."/>
            <person name="Roy S.W."/>
            <person name="Irimia M."/>
            <person name="Korzh V."/>
            <person name="Kondrychyn I."/>
            <person name="Lim Z.W."/>
            <person name="Tay B.H."/>
            <person name="Tohari S."/>
            <person name="Kong K.W."/>
            <person name="Ho S."/>
            <person name="Lorente-Galdos B."/>
            <person name="Quilez J."/>
            <person name="Marques-Bonet T."/>
            <person name="Raney B.J."/>
            <person name="Ingham P.W."/>
            <person name="Tay A."/>
            <person name="Hillier L.W."/>
            <person name="Minx P."/>
            <person name="Boehm T."/>
            <person name="Wilson R.K."/>
            <person name="Brenner S."/>
            <person name="Warren W.C."/>
        </authorList>
    </citation>
    <scope>NUCLEOTIDE SEQUENCE</scope>
    <source>
        <tissue evidence="10">Kidney</tissue>
    </source>
</reference>
<feature type="region of interest" description="Disordered" evidence="7">
    <location>
        <begin position="43"/>
        <end position="166"/>
    </location>
</feature>
<evidence type="ECO:0000256" key="6">
    <source>
        <dbReference type="ARBA" id="ARBA00023136"/>
    </source>
</evidence>
<proteinExistence type="evidence at transcript level"/>
<sequence>PPPPTNPTMAIAVRVFLLCISCTVMTTRVLGDHEFDWDLSDALDDVTPKRPLTTPSKPSSGTDDLSLWDFFPTSARPGRKTTKSPKTTKKPPMNIGDDDFDLADALDDGNDKYNKGGKGGKGGSDFSDQDLDDTVNGGGYNPDKKKSGGNTPSDDQNPGQDMPPATIAGITSGLAVAVLGAVSSFIAYQKKQLCFKIQDYVKGGNLQSEPPVEGNLLQTQSAQPSADSAIQV</sequence>
<evidence type="ECO:0000256" key="2">
    <source>
        <dbReference type="ARBA" id="ARBA00008763"/>
    </source>
</evidence>
<evidence type="ECO:0000256" key="5">
    <source>
        <dbReference type="ARBA" id="ARBA00022989"/>
    </source>
</evidence>
<evidence type="ECO:0000256" key="7">
    <source>
        <dbReference type="SAM" id="MobiDB-lite"/>
    </source>
</evidence>
<keyword evidence="3 8" id="KW-0812">Transmembrane</keyword>
<accession>V9L254</accession>
<protein>
    <submittedName>
        <fullName evidence="10">CD99 antigen-like 2-like protein</fullName>
    </submittedName>
</protein>
<feature type="compositionally biased region" description="Acidic residues" evidence="7">
    <location>
        <begin position="96"/>
        <end position="108"/>
    </location>
</feature>
<organism evidence="10">
    <name type="scientific">Callorhinchus milii</name>
    <name type="common">Ghost shark</name>
    <dbReference type="NCBI Taxonomy" id="7868"/>
    <lineage>
        <taxon>Eukaryota</taxon>
        <taxon>Metazoa</taxon>
        <taxon>Chordata</taxon>
        <taxon>Craniata</taxon>
        <taxon>Vertebrata</taxon>
        <taxon>Chondrichthyes</taxon>
        <taxon>Holocephali</taxon>
        <taxon>Chimaeriformes</taxon>
        <taxon>Callorhinchidae</taxon>
        <taxon>Callorhinchus</taxon>
    </lineage>
</organism>
<evidence type="ECO:0000256" key="4">
    <source>
        <dbReference type="ARBA" id="ARBA00022729"/>
    </source>
</evidence>
<dbReference type="InterPro" id="IPR022078">
    <property type="entry name" value="CD99L2"/>
</dbReference>
<evidence type="ECO:0000256" key="9">
    <source>
        <dbReference type="SAM" id="SignalP"/>
    </source>
</evidence>
<dbReference type="PANTHER" id="PTHR15076">
    <property type="entry name" value="CD99/MIC2 PROTEIN RELATED"/>
    <property type="match status" value="1"/>
</dbReference>
<keyword evidence="6 8" id="KW-0472">Membrane</keyword>
<keyword evidence="5 8" id="KW-1133">Transmembrane helix</keyword>
<dbReference type="EMBL" id="JW872933">
    <property type="protein sequence ID" value="AFP05451.1"/>
    <property type="molecule type" value="mRNA"/>
</dbReference>
<evidence type="ECO:0000256" key="8">
    <source>
        <dbReference type="SAM" id="Phobius"/>
    </source>
</evidence>
<comment type="subcellular location">
    <subcellularLocation>
        <location evidence="1">Membrane</location>
        <topology evidence="1">Single-pass type I membrane protein</topology>
    </subcellularLocation>
</comment>
<feature type="transmembrane region" description="Helical" evidence="8">
    <location>
        <begin position="167"/>
        <end position="188"/>
    </location>
</feature>